<keyword evidence="2" id="KW-1185">Reference proteome</keyword>
<comment type="caution">
    <text evidence="1">The sequence shown here is derived from an EMBL/GenBank/DDBJ whole genome shotgun (WGS) entry which is preliminary data.</text>
</comment>
<dbReference type="Pfam" id="PF14595">
    <property type="entry name" value="Thioredoxin_9"/>
    <property type="match status" value="1"/>
</dbReference>
<protein>
    <recommendedName>
        <fullName evidence="3">Thioredoxin</fullName>
    </recommendedName>
</protein>
<evidence type="ECO:0000313" key="2">
    <source>
        <dbReference type="Proteomes" id="UP000283433"/>
    </source>
</evidence>
<proteinExistence type="predicted"/>
<dbReference type="AlphaFoldDB" id="A0A419S7D2"/>
<evidence type="ECO:0008006" key="3">
    <source>
        <dbReference type="Google" id="ProtNLM"/>
    </source>
</evidence>
<organism evidence="1 2">
    <name type="scientific">Pelobium manganitolerans</name>
    <dbReference type="NCBI Taxonomy" id="1842495"/>
    <lineage>
        <taxon>Bacteria</taxon>
        <taxon>Pseudomonadati</taxon>
        <taxon>Bacteroidota</taxon>
        <taxon>Sphingobacteriia</taxon>
        <taxon>Sphingobacteriales</taxon>
        <taxon>Sphingobacteriaceae</taxon>
        <taxon>Pelobium</taxon>
    </lineage>
</organism>
<gene>
    <name evidence="1" type="ORF">BCY91_03070</name>
</gene>
<name>A0A419S7D2_9SPHI</name>
<dbReference type="RefSeq" id="WP_120181334.1">
    <property type="nucleotide sequence ID" value="NZ_MBTA01000012.1"/>
</dbReference>
<reference evidence="1 2" key="1">
    <citation type="submission" date="2016-07" db="EMBL/GenBank/DDBJ databases">
        <title>Genome of Pelobium manganitolerans.</title>
        <authorList>
            <person name="Wu S."/>
            <person name="Wang G."/>
        </authorList>
    </citation>
    <scope>NUCLEOTIDE SEQUENCE [LARGE SCALE GENOMIC DNA]</scope>
    <source>
        <strain evidence="1 2">YS-25</strain>
    </source>
</reference>
<sequence length="189" mass="21702">MDFINYHSYFENIVKTDATEQIAPYNDVLYYDYTRLNWSRFNRWLKTGKLTDEIIASVAKITEPQNWLVITEPWCGDAAHVVPFIEMIARLNPNIHLSYELRDAEPFSIDRYLTNGSKSIPKLVIRDATDKDLAVWGPRPADCQKVYDSLLAEKASFDTIKLALQNWYNVNKGQAIQAELNILIASVLG</sequence>
<dbReference type="OrthoDB" id="6120799at2"/>
<accession>A0A419S7D2</accession>
<dbReference type="Gene3D" id="3.40.30.10">
    <property type="entry name" value="Glutaredoxin"/>
    <property type="match status" value="1"/>
</dbReference>
<dbReference type="EMBL" id="MBTA01000012">
    <property type="protein sequence ID" value="RKD17139.1"/>
    <property type="molecule type" value="Genomic_DNA"/>
</dbReference>
<dbReference type="Proteomes" id="UP000283433">
    <property type="component" value="Unassembled WGS sequence"/>
</dbReference>
<evidence type="ECO:0000313" key="1">
    <source>
        <dbReference type="EMBL" id="RKD17139.1"/>
    </source>
</evidence>